<feature type="chain" id="PRO_5035268391" evidence="4">
    <location>
        <begin position="33"/>
        <end position="709"/>
    </location>
</feature>
<keyword evidence="3" id="KW-0624">Polysaccharide degradation</keyword>
<dbReference type="InterPro" id="IPR012291">
    <property type="entry name" value="CBM2_carb-bd_dom_sf"/>
</dbReference>
<keyword evidence="1" id="KW-0119">Carbohydrate metabolism</keyword>
<keyword evidence="2" id="KW-0326">Glycosidase</keyword>
<name>A0A8J3VQV8_9ACTN</name>
<organism evidence="7 8">
    <name type="scientific">Rugosimonospora africana</name>
    <dbReference type="NCBI Taxonomy" id="556532"/>
    <lineage>
        <taxon>Bacteria</taxon>
        <taxon>Bacillati</taxon>
        <taxon>Actinomycetota</taxon>
        <taxon>Actinomycetes</taxon>
        <taxon>Micromonosporales</taxon>
        <taxon>Micromonosporaceae</taxon>
        <taxon>Rugosimonospora</taxon>
    </lineage>
</organism>
<keyword evidence="8" id="KW-1185">Reference proteome</keyword>
<dbReference type="PROSITE" id="PS50853">
    <property type="entry name" value="FN3"/>
    <property type="match status" value="1"/>
</dbReference>
<dbReference type="CDD" id="cd00063">
    <property type="entry name" value="FN3"/>
    <property type="match status" value="1"/>
</dbReference>
<sequence length="709" mass="72858">MRTPAHRRACLATAALLAAGGLAGILEPAAHAAAPDPAAHAAIANPAAHTAAGTAPVAVTVNTRAALATVADTALGVNDAVWDSQLGTTGVSDLLKSAGVQMIRYPGGSYADIYHWQDNTAPGGYVAPDTDFDTFMGSVRRVGAQPIIIANYGTGSPAEAAGWVRYANVTKGYGAKYWEIGNELYGNGHYGSAWEADNHADKSPTGYANQVVAYANAMKAVDPTIKVGAVLTTPAGWPDGVVAAGDSSTWNQTVLSIAGPSIDFVILHWYPGGSNAADALTKPNQLNDALYLVRDQIARYAGPNARNIGISLTETNTGYGEDTQPGALFAADTYADLWENGVFTVDWWDVHNGIGNVSTVEGQTDYGDFGLLSSATCAADGTTCEPPMNTPFAPYYALSMLGTFAHPGDQLIRAGTDQPLVSAHAARRRNGDLAVLLVNKDPANSYPVAIDYAGYTPSGAAPTVYSFTNGATAIASAQTGTATAQTLPPYSLTLLVLHPSAVRAGAPGAPGIPVAGAVSDRTATITWPAATAGGHPIAKYEVYRQNGTTSEELGETSGTSLTVYNLNPGTRYTVNVLTRDTSGAVSWASPPLTFATGTPATSTCAVHYVDTGDWGSGYVASVDITNTGTIPINGWTLTFSWPTSLQSMNGGWNGTWTQTGTTVTVTSAGGTPNLAAGGGTTNVGFVAGYTGPNVPPGVFTLNGTVCTSS</sequence>
<dbReference type="PANTHER" id="PTHR43576:SF3">
    <property type="entry name" value="ALPHA-L-ARABINOFURANOSIDASE C"/>
    <property type="match status" value="1"/>
</dbReference>
<feature type="domain" description="CBM2" evidence="6">
    <location>
        <begin position="597"/>
        <end position="709"/>
    </location>
</feature>
<dbReference type="Gene3D" id="3.20.20.80">
    <property type="entry name" value="Glycosidases"/>
    <property type="match status" value="1"/>
</dbReference>
<evidence type="ECO:0000256" key="2">
    <source>
        <dbReference type="ARBA" id="ARBA00023295"/>
    </source>
</evidence>
<dbReference type="GO" id="GO:0004553">
    <property type="term" value="F:hydrolase activity, hydrolyzing O-glycosyl compounds"/>
    <property type="evidence" value="ECO:0007669"/>
    <property type="project" value="InterPro"/>
</dbReference>
<dbReference type="PROSITE" id="PS51318">
    <property type="entry name" value="TAT"/>
    <property type="match status" value="1"/>
</dbReference>
<feature type="signal peptide" evidence="4">
    <location>
        <begin position="1"/>
        <end position="32"/>
    </location>
</feature>
<dbReference type="Gene3D" id="2.60.40.290">
    <property type="match status" value="1"/>
</dbReference>
<dbReference type="PANTHER" id="PTHR43576">
    <property type="entry name" value="ALPHA-L-ARABINOFURANOSIDASE C-RELATED"/>
    <property type="match status" value="1"/>
</dbReference>
<reference evidence="7" key="1">
    <citation type="submission" date="2021-01" db="EMBL/GenBank/DDBJ databases">
        <title>Whole genome shotgun sequence of Rugosimonospora africana NBRC 104875.</title>
        <authorList>
            <person name="Komaki H."/>
            <person name="Tamura T."/>
        </authorList>
    </citation>
    <scope>NUCLEOTIDE SEQUENCE</scope>
    <source>
        <strain evidence="7">NBRC 104875</strain>
    </source>
</reference>
<dbReference type="Gene3D" id="2.60.40.10">
    <property type="entry name" value="Immunoglobulins"/>
    <property type="match status" value="1"/>
</dbReference>
<dbReference type="InterPro" id="IPR013780">
    <property type="entry name" value="Glyco_hydro_b"/>
</dbReference>
<dbReference type="SMART" id="SM00060">
    <property type="entry name" value="FN3"/>
    <property type="match status" value="1"/>
</dbReference>
<evidence type="ECO:0000313" key="7">
    <source>
        <dbReference type="EMBL" id="GIH14743.1"/>
    </source>
</evidence>
<dbReference type="InterPro" id="IPR001919">
    <property type="entry name" value="CBD2"/>
</dbReference>
<dbReference type="InterPro" id="IPR008965">
    <property type="entry name" value="CBM2/CBM3_carb-bd_dom_sf"/>
</dbReference>
<evidence type="ECO:0000256" key="3">
    <source>
        <dbReference type="ARBA" id="ARBA00023326"/>
    </source>
</evidence>
<evidence type="ECO:0000259" key="5">
    <source>
        <dbReference type="PROSITE" id="PS50853"/>
    </source>
</evidence>
<dbReference type="InterPro" id="IPR036116">
    <property type="entry name" value="FN3_sf"/>
</dbReference>
<comment type="caution">
    <text evidence="7">The sequence shown here is derived from an EMBL/GenBank/DDBJ whole genome shotgun (WGS) entry which is preliminary data.</text>
</comment>
<dbReference type="InterPro" id="IPR013783">
    <property type="entry name" value="Ig-like_fold"/>
</dbReference>
<evidence type="ECO:0000313" key="8">
    <source>
        <dbReference type="Proteomes" id="UP000642748"/>
    </source>
</evidence>
<dbReference type="Pfam" id="PF00041">
    <property type="entry name" value="fn3"/>
    <property type="match status" value="1"/>
</dbReference>
<evidence type="ECO:0000256" key="1">
    <source>
        <dbReference type="ARBA" id="ARBA00023277"/>
    </source>
</evidence>
<feature type="domain" description="Fibronectin type-III" evidence="5">
    <location>
        <begin position="509"/>
        <end position="599"/>
    </location>
</feature>
<dbReference type="Gene3D" id="2.60.40.1180">
    <property type="entry name" value="Golgi alpha-mannosidase II"/>
    <property type="match status" value="1"/>
</dbReference>
<dbReference type="SUPFAM" id="SSF51445">
    <property type="entry name" value="(Trans)glycosidases"/>
    <property type="match status" value="1"/>
</dbReference>
<dbReference type="InterPro" id="IPR017853">
    <property type="entry name" value="GH"/>
</dbReference>
<dbReference type="RefSeq" id="WP_203918374.1">
    <property type="nucleotide sequence ID" value="NZ_BONZ01000027.1"/>
</dbReference>
<dbReference type="EMBL" id="BONZ01000027">
    <property type="protein sequence ID" value="GIH14743.1"/>
    <property type="molecule type" value="Genomic_DNA"/>
</dbReference>
<dbReference type="PROSITE" id="PS51173">
    <property type="entry name" value="CBM2"/>
    <property type="match status" value="1"/>
</dbReference>
<keyword evidence="4" id="KW-0732">Signal</keyword>
<gene>
    <name evidence="7" type="ORF">Raf01_29150</name>
</gene>
<evidence type="ECO:0000259" key="6">
    <source>
        <dbReference type="PROSITE" id="PS51173"/>
    </source>
</evidence>
<dbReference type="GO" id="GO:0030247">
    <property type="term" value="F:polysaccharide binding"/>
    <property type="evidence" value="ECO:0007669"/>
    <property type="project" value="UniProtKB-UniRule"/>
</dbReference>
<keyword evidence="2" id="KW-0378">Hydrolase</keyword>
<dbReference type="SUPFAM" id="SSF49265">
    <property type="entry name" value="Fibronectin type III"/>
    <property type="match status" value="1"/>
</dbReference>
<dbReference type="Proteomes" id="UP000642748">
    <property type="component" value="Unassembled WGS sequence"/>
</dbReference>
<accession>A0A8J3VQV8</accession>
<dbReference type="Pfam" id="PF00553">
    <property type="entry name" value="CBM_2"/>
    <property type="match status" value="1"/>
</dbReference>
<dbReference type="AlphaFoldDB" id="A0A8J3VQV8"/>
<dbReference type="GO" id="GO:0000272">
    <property type="term" value="P:polysaccharide catabolic process"/>
    <property type="evidence" value="ECO:0007669"/>
    <property type="project" value="UniProtKB-KW"/>
</dbReference>
<evidence type="ECO:0000256" key="4">
    <source>
        <dbReference type="SAM" id="SignalP"/>
    </source>
</evidence>
<dbReference type="SMART" id="SM00637">
    <property type="entry name" value="CBD_II"/>
    <property type="match status" value="1"/>
</dbReference>
<protein>
    <submittedName>
        <fullName evidence="7">Alpha-L-arabinofuranosidase</fullName>
    </submittedName>
</protein>
<dbReference type="InterPro" id="IPR006311">
    <property type="entry name" value="TAT_signal"/>
</dbReference>
<proteinExistence type="predicted"/>
<dbReference type="SUPFAM" id="SSF49384">
    <property type="entry name" value="Carbohydrate-binding domain"/>
    <property type="match status" value="1"/>
</dbReference>
<dbReference type="InterPro" id="IPR003961">
    <property type="entry name" value="FN3_dom"/>
</dbReference>